<dbReference type="AlphaFoldDB" id="A0A9D4EF68"/>
<dbReference type="Proteomes" id="UP000828390">
    <property type="component" value="Unassembled WGS sequence"/>
</dbReference>
<accession>A0A9D4EF68</accession>
<sequence>MPKVAHLRNKETDLFCAAQDVIRKHVLTNFHEEKNDPPPDIFGTNLLTKVFTRKNASPPGSRVFQPTGTIFELFHEDRTINVASRELTRFNYSHNRINALPPGDLVFQATETIFVSGKDFMETNLLTKFHDDRKQNLASRDIIETNLVTKFHEDRKIIVASVVLTRQKTTHDAQRTTDKRRSQKLTCAQFYNDPAKLRLLVYPLLHYNHTRKNVMTPGGRVFLMNRNNGLHIFHDWVNHATSRDGHVSQLTKPFPTNV</sequence>
<reference evidence="1" key="1">
    <citation type="journal article" date="2019" name="bioRxiv">
        <title>The Genome of the Zebra Mussel, Dreissena polymorpha: A Resource for Invasive Species Research.</title>
        <authorList>
            <person name="McCartney M.A."/>
            <person name="Auch B."/>
            <person name="Kono T."/>
            <person name="Mallez S."/>
            <person name="Zhang Y."/>
            <person name="Obille A."/>
            <person name="Becker A."/>
            <person name="Abrahante J.E."/>
            <person name="Garbe J."/>
            <person name="Badalamenti J.P."/>
            <person name="Herman A."/>
            <person name="Mangelson H."/>
            <person name="Liachko I."/>
            <person name="Sullivan S."/>
            <person name="Sone E.D."/>
            <person name="Koren S."/>
            <person name="Silverstein K.A.T."/>
            <person name="Beckman K.B."/>
            <person name="Gohl D.M."/>
        </authorList>
    </citation>
    <scope>NUCLEOTIDE SEQUENCE</scope>
    <source>
        <strain evidence="1">Duluth1</strain>
        <tissue evidence="1">Whole animal</tissue>
    </source>
</reference>
<organism evidence="1 2">
    <name type="scientific">Dreissena polymorpha</name>
    <name type="common">Zebra mussel</name>
    <name type="synonym">Mytilus polymorpha</name>
    <dbReference type="NCBI Taxonomy" id="45954"/>
    <lineage>
        <taxon>Eukaryota</taxon>
        <taxon>Metazoa</taxon>
        <taxon>Spiralia</taxon>
        <taxon>Lophotrochozoa</taxon>
        <taxon>Mollusca</taxon>
        <taxon>Bivalvia</taxon>
        <taxon>Autobranchia</taxon>
        <taxon>Heteroconchia</taxon>
        <taxon>Euheterodonta</taxon>
        <taxon>Imparidentia</taxon>
        <taxon>Neoheterodontei</taxon>
        <taxon>Myida</taxon>
        <taxon>Dreissenoidea</taxon>
        <taxon>Dreissenidae</taxon>
        <taxon>Dreissena</taxon>
    </lineage>
</organism>
<protein>
    <submittedName>
        <fullName evidence="1">Uncharacterized protein</fullName>
    </submittedName>
</protein>
<comment type="caution">
    <text evidence="1">The sequence shown here is derived from an EMBL/GenBank/DDBJ whole genome shotgun (WGS) entry which is preliminary data.</text>
</comment>
<evidence type="ECO:0000313" key="2">
    <source>
        <dbReference type="Proteomes" id="UP000828390"/>
    </source>
</evidence>
<gene>
    <name evidence="1" type="ORF">DPMN_179667</name>
</gene>
<evidence type="ECO:0000313" key="1">
    <source>
        <dbReference type="EMBL" id="KAH3778213.1"/>
    </source>
</evidence>
<proteinExistence type="predicted"/>
<name>A0A9D4EF68_DREPO</name>
<keyword evidence="2" id="KW-1185">Reference proteome</keyword>
<dbReference type="EMBL" id="JAIWYP010000009">
    <property type="protein sequence ID" value="KAH3778213.1"/>
    <property type="molecule type" value="Genomic_DNA"/>
</dbReference>
<reference evidence="1" key="2">
    <citation type="submission" date="2020-11" db="EMBL/GenBank/DDBJ databases">
        <authorList>
            <person name="McCartney M.A."/>
            <person name="Auch B."/>
            <person name="Kono T."/>
            <person name="Mallez S."/>
            <person name="Becker A."/>
            <person name="Gohl D.M."/>
            <person name="Silverstein K.A.T."/>
            <person name="Koren S."/>
            <person name="Bechman K.B."/>
            <person name="Herman A."/>
            <person name="Abrahante J.E."/>
            <person name="Garbe J."/>
        </authorList>
    </citation>
    <scope>NUCLEOTIDE SEQUENCE</scope>
    <source>
        <strain evidence="1">Duluth1</strain>
        <tissue evidence="1">Whole animal</tissue>
    </source>
</reference>